<dbReference type="PATRIC" id="fig|1122985.7.peg.1410"/>
<dbReference type="InterPro" id="IPR046033">
    <property type="entry name" value="DUF5991"/>
</dbReference>
<dbReference type="AlphaFoldDB" id="A0A069QID9"/>
<evidence type="ECO:0000313" key="2">
    <source>
        <dbReference type="Proteomes" id="UP000027442"/>
    </source>
</evidence>
<dbReference type="Proteomes" id="UP000027442">
    <property type="component" value="Unassembled WGS sequence"/>
</dbReference>
<reference evidence="1 2" key="1">
    <citation type="submission" date="2013-08" db="EMBL/GenBank/DDBJ databases">
        <authorList>
            <person name="Weinstock G."/>
            <person name="Sodergren E."/>
            <person name="Wylie T."/>
            <person name="Fulton L."/>
            <person name="Fulton R."/>
            <person name="Fronick C."/>
            <person name="O'Laughlin M."/>
            <person name="Godfrey J."/>
            <person name="Miner T."/>
            <person name="Herter B."/>
            <person name="Appelbaum E."/>
            <person name="Cordes M."/>
            <person name="Lek S."/>
            <person name="Wollam A."/>
            <person name="Pepin K.H."/>
            <person name="Palsikar V.B."/>
            <person name="Mitreva M."/>
            <person name="Wilson R.K."/>
        </authorList>
    </citation>
    <scope>NUCLEOTIDE SEQUENCE [LARGE SCALE GENOMIC DNA]</scope>
    <source>
        <strain evidence="1 2">ATCC 15930</strain>
    </source>
</reference>
<dbReference type="HOGENOM" id="CLU_1480752_0_0_10"/>
<evidence type="ECO:0000313" key="1">
    <source>
        <dbReference type="EMBL" id="KDR52560.1"/>
    </source>
</evidence>
<dbReference type="eggNOG" id="ENOG5033IHS">
    <property type="taxonomic scope" value="Bacteria"/>
</dbReference>
<dbReference type="Pfam" id="PF19453">
    <property type="entry name" value="DUF5991"/>
    <property type="match status" value="1"/>
</dbReference>
<proteinExistence type="predicted"/>
<comment type="caution">
    <text evidence="1">The sequence shown here is derived from an EMBL/GenBank/DDBJ whole genome shotgun (WGS) entry which is preliminary data.</text>
</comment>
<dbReference type="RefSeq" id="WP_018968371.1">
    <property type="nucleotide sequence ID" value="NZ_KB899227.1"/>
</dbReference>
<dbReference type="EMBL" id="JNGW01000056">
    <property type="protein sequence ID" value="KDR52560.1"/>
    <property type="molecule type" value="Genomic_DNA"/>
</dbReference>
<keyword evidence="2" id="KW-1185">Reference proteome</keyword>
<accession>A0A069QID9</accession>
<organism evidence="1 2">
    <name type="scientific">Hoylesella loescheii DSM 19665 = JCM 12249 = ATCC 15930</name>
    <dbReference type="NCBI Taxonomy" id="1122985"/>
    <lineage>
        <taxon>Bacteria</taxon>
        <taxon>Pseudomonadati</taxon>
        <taxon>Bacteroidota</taxon>
        <taxon>Bacteroidia</taxon>
        <taxon>Bacteroidales</taxon>
        <taxon>Prevotellaceae</taxon>
        <taxon>Hoylesella</taxon>
    </lineage>
</organism>
<gene>
    <name evidence="1" type="ORF">HMPREF1991_01355</name>
</gene>
<sequence length="182" mass="21090">MIKVIRFKDCDVNIVDTSIAKAIWTSVILYKNNKRYIVMQDPNTDFISNYFNIYTKDKENIKQVQNPRWFGDYEYFISDTTVAPAPFVEYTLSITADRCIFSGNGQMTVFEVQCSVKTETEDKLSFDFAKSLSEVEPIPDIDRSISPIVNLYYRGGKYYLESPFVSNSEGKENVKIECRKIK</sequence>
<protein>
    <submittedName>
        <fullName evidence="1">Uncharacterized protein</fullName>
    </submittedName>
</protein>
<name>A0A069QID9_HOYLO</name>